<proteinExistence type="inferred from homology"/>
<evidence type="ECO:0000313" key="4">
    <source>
        <dbReference type="Proteomes" id="UP000773614"/>
    </source>
</evidence>
<dbReference type="AlphaFoldDB" id="A0A964T2U6"/>
<dbReference type="InterPro" id="IPR036291">
    <property type="entry name" value="NAD(P)-bd_dom_sf"/>
</dbReference>
<sequence length="260" mass="27219">MTRQKLAVVTGGASGIGAACVRKFAAEGWRTLIADVNVPGGEALERQLADEGRACEFRRLDVSSEEDVSAFAAALSREAGPLDALINSAGILQGAVRLTDMTMQAYDAIMAVNLRGAVLMGRAIGSLMADEGGGAIVNLCSISSVRASAQPAYATSKAGLKMLTEIMAAELGPRGVRVNAVAPGYTMTPLMASLITKGQRDPELVVERSALRRFVEPEEVADGIFFLCSDAARSITGVLLPIDCGWLAYSAYSAFATQPD</sequence>
<reference evidence="3" key="1">
    <citation type="submission" date="2019-03" db="EMBL/GenBank/DDBJ databases">
        <title>Afifella sp. nov., isolated from activated sludge.</title>
        <authorList>
            <person name="Li Q."/>
            <person name="Liu Y."/>
        </authorList>
    </citation>
    <scope>NUCLEOTIDE SEQUENCE</scope>
    <source>
        <strain evidence="3">L72</strain>
    </source>
</reference>
<dbReference type="SUPFAM" id="SSF51735">
    <property type="entry name" value="NAD(P)-binding Rossmann-fold domains"/>
    <property type="match status" value="1"/>
</dbReference>
<dbReference type="PANTHER" id="PTHR42760">
    <property type="entry name" value="SHORT-CHAIN DEHYDROGENASES/REDUCTASES FAMILY MEMBER"/>
    <property type="match status" value="1"/>
</dbReference>
<gene>
    <name evidence="3" type="ORF">E4O86_04175</name>
</gene>
<comment type="similarity">
    <text evidence="1">Belongs to the short-chain dehydrogenases/reductases (SDR) family.</text>
</comment>
<dbReference type="InterPro" id="IPR002347">
    <property type="entry name" value="SDR_fam"/>
</dbReference>
<dbReference type="GO" id="GO:0016616">
    <property type="term" value="F:oxidoreductase activity, acting on the CH-OH group of donors, NAD or NADP as acceptor"/>
    <property type="evidence" value="ECO:0007669"/>
    <property type="project" value="TreeGrafter"/>
</dbReference>
<dbReference type="OrthoDB" id="9803628at2"/>
<dbReference type="FunFam" id="3.40.50.720:FF:000084">
    <property type="entry name" value="Short-chain dehydrogenase reductase"/>
    <property type="match status" value="1"/>
</dbReference>
<dbReference type="Pfam" id="PF13561">
    <property type="entry name" value="adh_short_C2"/>
    <property type="match status" value="1"/>
</dbReference>
<evidence type="ECO:0000313" key="3">
    <source>
        <dbReference type="EMBL" id="MYZ46907.1"/>
    </source>
</evidence>
<dbReference type="PROSITE" id="PS51257">
    <property type="entry name" value="PROKAR_LIPOPROTEIN"/>
    <property type="match status" value="1"/>
</dbReference>
<accession>A0A964T2U6</accession>
<dbReference type="Proteomes" id="UP000773614">
    <property type="component" value="Unassembled WGS sequence"/>
</dbReference>
<keyword evidence="4" id="KW-1185">Reference proteome</keyword>
<dbReference type="EMBL" id="SPKJ01000007">
    <property type="protein sequence ID" value="MYZ46907.1"/>
    <property type="molecule type" value="Genomic_DNA"/>
</dbReference>
<keyword evidence="2" id="KW-0560">Oxidoreductase</keyword>
<dbReference type="CDD" id="cd05233">
    <property type="entry name" value="SDR_c"/>
    <property type="match status" value="1"/>
</dbReference>
<protein>
    <submittedName>
        <fullName evidence="3">SDR family oxidoreductase</fullName>
    </submittedName>
</protein>
<dbReference type="PANTHER" id="PTHR42760:SF133">
    <property type="entry name" value="3-OXOACYL-[ACYL-CARRIER-PROTEIN] REDUCTASE"/>
    <property type="match status" value="1"/>
</dbReference>
<comment type="caution">
    <text evidence="3">The sequence shown here is derived from an EMBL/GenBank/DDBJ whole genome shotgun (WGS) entry which is preliminary data.</text>
</comment>
<evidence type="ECO:0000256" key="2">
    <source>
        <dbReference type="ARBA" id="ARBA00023002"/>
    </source>
</evidence>
<name>A0A964T2U6_9HYPH</name>
<organism evidence="3 4">
    <name type="scientific">Propylenella binzhouense</name>
    <dbReference type="NCBI Taxonomy" id="2555902"/>
    <lineage>
        <taxon>Bacteria</taxon>
        <taxon>Pseudomonadati</taxon>
        <taxon>Pseudomonadota</taxon>
        <taxon>Alphaproteobacteria</taxon>
        <taxon>Hyphomicrobiales</taxon>
        <taxon>Propylenellaceae</taxon>
        <taxon>Propylenella</taxon>
    </lineage>
</organism>
<evidence type="ECO:0000256" key="1">
    <source>
        <dbReference type="ARBA" id="ARBA00006484"/>
    </source>
</evidence>
<dbReference type="RefSeq" id="WP_161139247.1">
    <property type="nucleotide sequence ID" value="NZ_SPKJ01000007.1"/>
</dbReference>
<dbReference type="Gene3D" id="3.40.50.720">
    <property type="entry name" value="NAD(P)-binding Rossmann-like Domain"/>
    <property type="match status" value="1"/>
</dbReference>
<dbReference type="PRINTS" id="PR00080">
    <property type="entry name" value="SDRFAMILY"/>
</dbReference>
<dbReference type="PRINTS" id="PR00081">
    <property type="entry name" value="GDHRDH"/>
</dbReference>